<sequence>MDLPPRWCALFSFLGERVSKLDEYLPLLLIWLFDSVFRTRFLFQSILIFSLLAFFLFLAAVALGLVSRSLVALIADLSEEWGSHRGQQSSEWIAPSGKKTGVGELPADHKEKCRWGFGKSSLSRLQERLANTTESDALLKEIKATVVRHPDTLTMETIKAGNKGYAAEILVVTYNRHTEDVDDQSKFRILLSFGQHGRELITSEVAWQLLSILAKERNMQRVDLMFIQKLLDSLVIKVHMVVSYVTFYKSATCAARYTVTESVVSIATGFTIAGFTIAESIATYAARFTVAGSAVSIATATLSSVGATCAARFTVTGSVVSITTGFTIAGFTIAESIATYAARFTVAGSAVSIATATLSSVGFTIAGLPLLSLLHLFQLPPSQNQHPLSHLSPLSSSPLLLLWPNPMDTIVIPTIARANAAGEMEVECILSSAAAPTVAIHATIAADSTNIVPNPITAILTRVSRAE</sequence>
<keyword evidence="1" id="KW-1133">Transmembrane helix</keyword>
<dbReference type="Gene3D" id="3.40.630.10">
    <property type="entry name" value="Zn peptidases"/>
    <property type="match status" value="1"/>
</dbReference>
<comment type="caution">
    <text evidence="2">The sequence shown here is derived from an EMBL/GenBank/DDBJ whole genome shotgun (WGS) entry which is preliminary data.</text>
</comment>
<keyword evidence="1" id="KW-0472">Membrane</keyword>
<evidence type="ECO:0000313" key="3">
    <source>
        <dbReference type="Proteomes" id="UP000734854"/>
    </source>
</evidence>
<dbReference type="AlphaFoldDB" id="A0A8J5HAN8"/>
<gene>
    <name evidence="2" type="ORF">ZIOFF_020889</name>
</gene>
<reference evidence="2 3" key="1">
    <citation type="submission" date="2020-08" db="EMBL/GenBank/DDBJ databases">
        <title>Plant Genome Project.</title>
        <authorList>
            <person name="Zhang R.-G."/>
        </authorList>
    </citation>
    <scope>NUCLEOTIDE SEQUENCE [LARGE SCALE GENOMIC DNA]</scope>
    <source>
        <tissue evidence="2">Rhizome</tissue>
    </source>
</reference>
<keyword evidence="1" id="KW-0812">Transmembrane</keyword>
<accession>A0A8J5HAN8</accession>
<dbReference type="SUPFAM" id="SSF53187">
    <property type="entry name" value="Zn-dependent exopeptidases"/>
    <property type="match status" value="1"/>
</dbReference>
<name>A0A8J5HAN8_ZINOF</name>
<evidence type="ECO:0008006" key="4">
    <source>
        <dbReference type="Google" id="ProtNLM"/>
    </source>
</evidence>
<organism evidence="2 3">
    <name type="scientific">Zingiber officinale</name>
    <name type="common">Ginger</name>
    <name type="synonym">Amomum zingiber</name>
    <dbReference type="NCBI Taxonomy" id="94328"/>
    <lineage>
        <taxon>Eukaryota</taxon>
        <taxon>Viridiplantae</taxon>
        <taxon>Streptophyta</taxon>
        <taxon>Embryophyta</taxon>
        <taxon>Tracheophyta</taxon>
        <taxon>Spermatophyta</taxon>
        <taxon>Magnoliopsida</taxon>
        <taxon>Liliopsida</taxon>
        <taxon>Zingiberales</taxon>
        <taxon>Zingiberaceae</taxon>
        <taxon>Zingiber</taxon>
    </lineage>
</organism>
<proteinExistence type="predicted"/>
<evidence type="ECO:0000313" key="2">
    <source>
        <dbReference type="EMBL" id="KAG6517497.1"/>
    </source>
</evidence>
<keyword evidence="3" id="KW-1185">Reference proteome</keyword>
<evidence type="ECO:0000256" key="1">
    <source>
        <dbReference type="SAM" id="Phobius"/>
    </source>
</evidence>
<feature type="transmembrane region" description="Helical" evidence="1">
    <location>
        <begin position="41"/>
        <end position="66"/>
    </location>
</feature>
<dbReference type="EMBL" id="JACMSC010000006">
    <property type="protein sequence ID" value="KAG6517497.1"/>
    <property type="molecule type" value="Genomic_DNA"/>
</dbReference>
<dbReference type="Proteomes" id="UP000734854">
    <property type="component" value="Unassembled WGS sequence"/>
</dbReference>
<protein>
    <recommendedName>
        <fullName evidence="4">Peptidase M14 carboxypeptidase A domain-containing protein</fullName>
    </recommendedName>
</protein>